<dbReference type="EMBL" id="CAUYUJ010021684">
    <property type="protein sequence ID" value="CAK0906404.1"/>
    <property type="molecule type" value="Genomic_DNA"/>
</dbReference>
<protein>
    <submittedName>
        <fullName evidence="2">Uncharacterized protein</fullName>
    </submittedName>
</protein>
<keyword evidence="1" id="KW-0812">Transmembrane</keyword>
<keyword evidence="3" id="KW-1185">Reference proteome</keyword>
<accession>A0ABN9Y6Y7</accession>
<dbReference type="Proteomes" id="UP001189429">
    <property type="component" value="Unassembled WGS sequence"/>
</dbReference>
<evidence type="ECO:0000256" key="1">
    <source>
        <dbReference type="SAM" id="Phobius"/>
    </source>
</evidence>
<organism evidence="2 3">
    <name type="scientific">Prorocentrum cordatum</name>
    <dbReference type="NCBI Taxonomy" id="2364126"/>
    <lineage>
        <taxon>Eukaryota</taxon>
        <taxon>Sar</taxon>
        <taxon>Alveolata</taxon>
        <taxon>Dinophyceae</taxon>
        <taxon>Prorocentrales</taxon>
        <taxon>Prorocentraceae</taxon>
        <taxon>Prorocentrum</taxon>
    </lineage>
</organism>
<feature type="non-terminal residue" evidence="2">
    <location>
        <position position="135"/>
    </location>
</feature>
<gene>
    <name evidence="2" type="ORF">PCOR1329_LOCUS81728</name>
</gene>
<feature type="transmembrane region" description="Helical" evidence="1">
    <location>
        <begin position="20"/>
        <end position="39"/>
    </location>
</feature>
<keyword evidence="1" id="KW-0472">Membrane</keyword>
<name>A0ABN9Y6Y7_9DINO</name>
<proteinExistence type="predicted"/>
<reference evidence="2" key="1">
    <citation type="submission" date="2023-10" db="EMBL/GenBank/DDBJ databases">
        <authorList>
            <person name="Chen Y."/>
            <person name="Shah S."/>
            <person name="Dougan E. K."/>
            <person name="Thang M."/>
            <person name="Chan C."/>
        </authorList>
    </citation>
    <scope>NUCLEOTIDE SEQUENCE [LARGE SCALE GENOMIC DNA]</scope>
</reference>
<evidence type="ECO:0000313" key="3">
    <source>
        <dbReference type="Proteomes" id="UP001189429"/>
    </source>
</evidence>
<keyword evidence="1" id="KW-1133">Transmembrane helix</keyword>
<feature type="non-terminal residue" evidence="2">
    <location>
        <position position="1"/>
    </location>
</feature>
<evidence type="ECO:0000313" key="2">
    <source>
        <dbReference type="EMBL" id="CAK0906404.1"/>
    </source>
</evidence>
<sequence length="135" mass="14814">VEALHSRSGQAYFGEFTAFWAHGYAARAGVGIIVTPAFLRRFALRADWRVLVPGRAGELWLNGDMGDLSLFAVYFGTGPDELDEENATITARTSRHSIRRVLASHIAPGSRRLSLVLGDFNWVADGLGRIQIEGQ</sequence>
<comment type="caution">
    <text evidence="2">The sequence shown here is derived from an EMBL/GenBank/DDBJ whole genome shotgun (WGS) entry which is preliminary data.</text>
</comment>